<dbReference type="AlphaFoldDB" id="A0A0F9MH23"/>
<dbReference type="Gene3D" id="2.40.10.120">
    <property type="match status" value="1"/>
</dbReference>
<evidence type="ECO:0008006" key="2">
    <source>
        <dbReference type="Google" id="ProtNLM"/>
    </source>
</evidence>
<accession>A0A0F9MH23</accession>
<organism evidence="1">
    <name type="scientific">marine sediment metagenome</name>
    <dbReference type="NCBI Taxonomy" id="412755"/>
    <lineage>
        <taxon>unclassified sequences</taxon>
        <taxon>metagenomes</taxon>
        <taxon>ecological metagenomes</taxon>
    </lineage>
</organism>
<dbReference type="InterPro" id="IPR009003">
    <property type="entry name" value="Peptidase_S1_PA"/>
</dbReference>
<proteinExistence type="predicted"/>
<dbReference type="SUPFAM" id="SSF50494">
    <property type="entry name" value="Trypsin-like serine proteases"/>
    <property type="match status" value="1"/>
</dbReference>
<comment type="caution">
    <text evidence="1">The sequence shown here is derived from an EMBL/GenBank/DDBJ whole genome shotgun (WGS) entry which is preliminary data.</text>
</comment>
<dbReference type="EMBL" id="LAZR01005599">
    <property type="protein sequence ID" value="KKM98596.1"/>
    <property type="molecule type" value="Genomic_DNA"/>
</dbReference>
<gene>
    <name evidence="1" type="ORF">LCGC14_1156260</name>
</gene>
<sequence length="220" mass="24141">MRQTIIAYAATLLAALALPSEAGLFGKDKKSGPSHVDVSYTFRLRHYGATGSGCAVNGLTLTSRHLVDPRKAADFGPVHKVRFRFEFLDGKTEGRGYSHLISNHADLATVVLDKEPPFGYAKLAAKPQPGDDVLWMEYDWRKQDDYYAQRGRKSTVIRTTLGLVLLKDPPSNGASGGCAYNINGDVMGLMTFYDDTEDNKTSGGVVGLWGHWWNDVVVSK</sequence>
<protein>
    <recommendedName>
        <fullName evidence="2">Peptidase S1 domain-containing protein</fullName>
    </recommendedName>
</protein>
<name>A0A0F9MH23_9ZZZZ</name>
<dbReference type="Pfam" id="PF13365">
    <property type="entry name" value="Trypsin_2"/>
    <property type="match status" value="1"/>
</dbReference>
<evidence type="ECO:0000313" key="1">
    <source>
        <dbReference type="EMBL" id="KKM98596.1"/>
    </source>
</evidence>
<reference evidence="1" key="1">
    <citation type="journal article" date="2015" name="Nature">
        <title>Complex archaea that bridge the gap between prokaryotes and eukaryotes.</title>
        <authorList>
            <person name="Spang A."/>
            <person name="Saw J.H."/>
            <person name="Jorgensen S.L."/>
            <person name="Zaremba-Niedzwiedzka K."/>
            <person name="Martijn J."/>
            <person name="Lind A.E."/>
            <person name="van Eijk R."/>
            <person name="Schleper C."/>
            <person name="Guy L."/>
            <person name="Ettema T.J."/>
        </authorList>
    </citation>
    <scope>NUCLEOTIDE SEQUENCE</scope>
</reference>